<dbReference type="RefSeq" id="XP_016484004.1">
    <property type="nucleotide sequence ID" value="XM_016628518.1"/>
</dbReference>
<dbReference type="GeneID" id="107804598"/>
<dbReference type="InterPro" id="IPR004252">
    <property type="entry name" value="Probable_transposase_24"/>
</dbReference>
<feature type="coiled-coil region" evidence="1">
    <location>
        <begin position="430"/>
        <end position="457"/>
    </location>
</feature>
<feature type="domain" description="Transposase-associated" evidence="2">
    <location>
        <begin position="37"/>
        <end position="111"/>
    </location>
</feature>
<dbReference type="PANTHER" id="PTHR33499">
    <property type="entry name" value="OS12G0282400 PROTEIN-RELATED"/>
    <property type="match status" value="1"/>
</dbReference>
<dbReference type="RefSeq" id="XP_016484004.1">
    <property type="nucleotide sequence ID" value="XM_016628518.2"/>
</dbReference>
<dbReference type="InterPro" id="IPR029480">
    <property type="entry name" value="Transpos_assoc"/>
</dbReference>
<dbReference type="PANTHER" id="PTHR33499:SF40">
    <property type="entry name" value="TRANSPOSASE-ASSOCIATED DOMAIN-CONTAINING PROTEIN"/>
    <property type="match status" value="1"/>
</dbReference>
<reference evidence="3" key="1">
    <citation type="journal article" date="2014" name="Nat. Commun.">
        <title>The tobacco genome sequence and its comparison with those of tomato and potato.</title>
        <authorList>
            <person name="Sierro N."/>
            <person name="Battey J.N."/>
            <person name="Ouadi S."/>
            <person name="Bakaher N."/>
            <person name="Bovet L."/>
            <person name="Willig A."/>
            <person name="Goepfert S."/>
            <person name="Peitsch M.C."/>
            <person name="Ivanov N.V."/>
        </authorList>
    </citation>
    <scope>NUCLEOTIDE SEQUENCE [LARGE SCALE GENOMIC DNA]</scope>
</reference>
<dbReference type="OrthoDB" id="1302053at2759"/>
<keyword evidence="1" id="KW-0175">Coiled coil</keyword>
<dbReference type="AlphaFoldDB" id="A0A1S4B574"/>
<name>A0A1S4B574_TOBAC</name>
<proteinExistence type="predicted"/>
<dbReference type="Pfam" id="PF13963">
    <property type="entry name" value="Transpos_assoc"/>
    <property type="match status" value="1"/>
</dbReference>
<sequence>MGSISKSDNVFITTVYAMVAILDLNAIPRSQVMAPSKEWMQLVDNRLDKAYSIGVQKFLDYAFRRTGELYEVRCPCVKCCNTTSGTRETVESHLKVYGIIQNYTFWYHHGEILGEPQSDCELIAHCRRLLEKEHMQIDIPLPPSTDQDVGSCNTEKVKKVRGRNKCKEVASLEFGQKLKVTFYNNRTVGKNSNLFSRNLGKLVRDRNLCPLGVSSWHDIKEEQLNHMWAAVKDKFESDDMDIHRNHILGWMKELWNKWRGQLHAKYVKGKPVQEALKNMPKGIDKKQWEWLVTKHFSTESFQARSNRNASNRAKLKMPHHIGSKPIREIIYQKGGKDGKPPDLATIFFETRKKNNTLVDSETIEKHAQIQELVQSEPFLPSIEIVEKCFGPQIRSHVFGFGGGVKAKDLKRGTSSKAELRSELCSTREENQSLKDRLSTIENDVKELKQLKELLLAQHSNVQPLTLLISGE</sequence>
<protein>
    <submittedName>
        <fullName evidence="4">Uncharacterized protein LOC107804598 isoform X1</fullName>
    </submittedName>
    <submittedName>
        <fullName evidence="4">Uncharacterized protein isoform X1</fullName>
    </submittedName>
</protein>
<reference evidence="4" key="2">
    <citation type="submission" date="2025-08" db="UniProtKB">
        <authorList>
            <consortium name="RefSeq"/>
        </authorList>
    </citation>
    <scope>IDENTIFICATION</scope>
    <source>
        <tissue evidence="4">Leaf</tissue>
    </source>
</reference>
<keyword evidence="3" id="KW-1185">Reference proteome</keyword>
<organism evidence="3 4">
    <name type="scientific">Nicotiana tabacum</name>
    <name type="common">Common tobacco</name>
    <dbReference type="NCBI Taxonomy" id="4097"/>
    <lineage>
        <taxon>Eukaryota</taxon>
        <taxon>Viridiplantae</taxon>
        <taxon>Streptophyta</taxon>
        <taxon>Embryophyta</taxon>
        <taxon>Tracheophyta</taxon>
        <taxon>Spermatophyta</taxon>
        <taxon>Magnoliopsida</taxon>
        <taxon>eudicotyledons</taxon>
        <taxon>Gunneridae</taxon>
        <taxon>Pentapetalae</taxon>
        <taxon>asterids</taxon>
        <taxon>lamiids</taxon>
        <taxon>Solanales</taxon>
        <taxon>Solanaceae</taxon>
        <taxon>Nicotianoideae</taxon>
        <taxon>Nicotianeae</taxon>
        <taxon>Nicotiana</taxon>
    </lineage>
</organism>
<dbReference type="STRING" id="4097.A0A1S4B574"/>
<gene>
    <name evidence="4" type="primary">LOC107804598</name>
</gene>
<evidence type="ECO:0000259" key="2">
    <source>
        <dbReference type="Pfam" id="PF13963"/>
    </source>
</evidence>
<evidence type="ECO:0000256" key="1">
    <source>
        <dbReference type="SAM" id="Coils"/>
    </source>
</evidence>
<evidence type="ECO:0000313" key="4">
    <source>
        <dbReference type="RefSeq" id="XP_016484004.1"/>
    </source>
</evidence>
<dbReference type="Pfam" id="PF03004">
    <property type="entry name" value="Transposase_24"/>
    <property type="match status" value="1"/>
</dbReference>
<evidence type="ECO:0000313" key="3">
    <source>
        <dbReference type="Proteomes" id="UP000790787"/>
    </source>
</evidence>
<dbReference type="KEGG" id="nta:107804598"/>
<accession>A0A1S4B574</accession>
<dbReference type="PaxDb" id="4097-A0A1S4B574"/>
<dbReference type="Proteomes" id="UP000790787">
    <property type="component" value="Chromosome 13"/>
</dbReference>